<gene>
    <name evidence="1" type="ORF">GTC17262_11980</name>
</gene>
<name>A0AB33JS17_9BACT</name>
<dbReference type="AlphaFoldDB" id="A0AB33JS17"/>
<dbReference type="EMBL" id="AP035789">
    <property type="protein sequence ID" value="BFO81007.1"/>
    <property type="molecule type" value="Genomic_DNA"/>
</dbReference>
<protein>
    <submittedName>
        <fullName evidence="1">Uncharacterized protein</fullName>
    </submittedName>
</protein>
<reference evidence="1" key="1">
    <citation type="submission" date="2024-07" db="EMBL/GenBank/DDBJ databases">
        <title>Complete genome sequence of Prevotella sp. YM-2024 GTC17262.</title>
        <authorList>
            <person name="Hayashi M."/>
            <person name="Muto Y."/>
            <person name="Tanaka K."/>
            <person name="Niwa H."/>
        </authorList>
    </citation>
    <scope>NUCLEOTIDE SEQUENCE</scope>
    <source>
        <strain evidence="1">GTC17262</strain>
    </source>
</reference>
<evidence type="ECO:0000313" key="1">
    <source>
        <dbReference type="EMBL" id="BFO81007.1"/>
    </source>
</evidence>
<proteinExistence type="predicted"/>
<accession>A0AB33JS17</accession>
<sequence>MEVFISLQQATLYITYILDYILIPSAGNMEYSCIAVAGIKVSDELNFRCFFLSQFVVNG</sequence>
<organism evidence="1">
    <name type="scientific">Prevotella sp. GTC17262</name>
    <dbReference type="NCBI Taxonomy" id="3236797"/>
    <lineage>
        <taxon>Bacteria</taxon>
        <taxon>Pseudomonadati</taxon>
        <taxon>Bacteroidota</taxon>
        <taxon>Bacteroidia</taxon>
        <taxon>Bacteroidales</taxon>
        <taxon>Prevotellaceae</taxon>
        <taxon>Prevotella</taxon>
    </lineage>
</organism>